<sequence>MTEKKPEVVRLMLLLFAVAVGGEILHQILSITIGLMDPSGLYAAAKETMSAEQAEQISEGALRATVIASILAAGGFGIAVMGLLAFMLVLIHRRSKYAGMARRMLLVFGFYFAFRILMLFAATPGGTRVPVAMYLVDGSVQILVGVAAVLGLVFSFREETFRWTGEIDSSGARIDPRRK</sequence>
<dbReference type="EMBL" id="JBHSQE010000009">
    <property type="protein sequence ID" value="MFC6147276.1"/>
    <property type="molecule type" value="Genomic_DNA"/>
</dbReference>
<feature type="transmembrane region" description="Helical" evidence="1">
    <location>
        <begin position="134"/>
        <end position="154"/>
    </location>
</feature>
<keyword evidence="3" id="KW-1185">Reference proteome</keyword>
<feature type="transmembrane region" description="Helical" evidence="1">
    <location>
        <begin position="66"/>
        <end position="91"/>
    </location>
</feature>
<reference evidence="3" key="1">
    <citation type="journal article" date="2019" name="Int. J. Syst. Evol. Microbiol.">
        <title>The Global Catalogue of Microorganisms (GCM) 10K type strain sequencing project: providing services to taxonomists for standard genome sequencing and annotation.</title>
        <authorList>
            <consortium name="The Broad Institute Genomics Platform"/>
            <consortium name="The Broad Institute Genome Sequencing Center for Infectious Disease"/>
            <person name="Wu L."/>
            <person name="Ma J."/>
        </authorList>
    </citation>
    <scope>NUCLEOTIDE SEQUENCE [LARGE SCALE GENOMIC DNA]</scope>
    <source>
        <strain evidence="3">CCUG 51943</strain>
    </source>
</reference>
<organism evidence="2 3">
    <name type="scientific">Corynebacterium nasicanis</name>
    <dbReference type="NCBI Taxonomy" id="1448267"/>
    <lineage>
        <taxon>Bacteria</taxon>
        <taxon>Bacillati</taxon>
        <taxon>Actinomycetota</taxon>
        <taxon>Actinomycetes</taxon>
        <taxon>Mycobacteriales</taxon>
        <taxon>Corynebacteriaceae</taxon>
        <taxon>Corynebacterium</taxon>
    </lineage>
</organism>
<evidence type="ECO:0000313" key="2">
    <source>
        <dbReference type="EMBL" id="MFC6147276.1"/>
    </source>
</evidence>
<comment type="caution">
    <text evidence="2">The sequence shown here is derived from an EMBL/GenBank/DDBJ whole genome shotgun (WGS) entry which is preliminary data.</text>
</comment>
<keyword evidence="1" id="KW-0812">Transmembrane</keyword>
<feature type="transmembrane region" description="Helical" evidence="1">
    <location>
        <begin position="12"/>
        <end position="36"/>
    </location>
</feature>
<name>A0ABW1QDA7_9CORY</name>
<dbReference type="RefSeq" id="WP_377001898.1">
    <property type="nucleotide sequence ID" value="NZ_JBHSQE010000009.1"/>
</dbReference>
<dbReference type="Proteomes" id="UP001596244">
    <property type="component" value="Unassembled WGS sequence"/>
</dbReference>
<accession>A0ABW1QDA7</accession>
<keyword evidence="1" id="KW-1133">Transmembrane helix</keyword>
<proteinExistence type="predicted"/>
<gene>
    <name evidence="2" type="ORF">ACFPUZ_10730</name>
</gene>
<protein>
    <submittedName>
        <fullName evidence="2">Uncharacterized protein</fullName>
    </submittedName>
</protein>
<feature type="transmembrane region" description="Helical" evidence="1">
    <location>
        <begin position="103"/>
        <end position="122"/>
    </location>
</feature>
<keyword evidence="1" id="KW-0472">Membrane</keyword>
<evidence type="ECO:0000313" key="3">
    <source>
        <dbReference type="Proteomes" id="UP001596244"/>
    </source>
</evidence>
<evidence type="ECO:0000256" key="1">
    <source>
        <dbReference type="SAM" id="Phobius"/>
    </source>
</evidence>